<comment type="caution">
    <text evidence="1">The sequence shown here is derived from an EMBL/GenBank/DDBJ whole genome shotgun (WGS) entry which is preliminary data.</text>
</comment>
<reference evidence="1 2" key="1">
    <citation type="journal article" date="2022" name="Nat. Genet.">
        <title>Improved pea reference genome and pan-genome highlight genomic features and evolutionary characteristics.</title>
        <authorList>
            <person name="Yang T."/>
            <person name="Liu R."/>
            <person name="Luo Y."/>
            <person name="Hu S."/>
            <person name="Wang D."/>
            <person name="Wang C."/>
            <person name="Pandey M.K."/>
            <person name="Ge S."/>
            <person name="Xu Q."/>
            <person name="Li N."/>
            <person name="Li G."/>
            <person name="Huang Y."/>
            <person name="Saxena R.K."/>
            <person name="Ji Y."/>
            <person name="Li M."/>
            <person name="Yan X."/>
            <person name="He Y."/>
            <person name="Liu Y."/>
            <person name="Wang X."/>
            <person name="Xiang C."/>
            <person name="Varshney R.K."/>
            <person name="Ding H."/>
            <person name="Gao S."/>
            <person name="Zong X."/>
        </authorList>
    </citation>
    <scope>NUCLEOTIDE SEQUENCE [LARGE SCALE GENOMIC DNA]</scope>
    <source>
        <strain evidence="1 2">cv. Zhongwan 6</strain>
    </source>
</reference>
<organism evidence="1 2">
    <name type="scientific">Pisum sativum</name>
    <name type="common">Garden pea</name>
    <name type="synonym">Lathyrus oleraceus</name>
    <dbReference type="NCBI Taxonomy" id="3888"/>
    <lineage>
        <taxon>Eukaryota</taxon>
        <taxon>Viridiplantae</taxon>
        <taxon>Streptophyta</taxon>
        <taxon>Embryophyta</taxon>
        <taxon>Tracheophyta</taxon>
        <taxon>Spermatophyta</taxon>
        <taxon>Magnoliopsida</taxon>
        <taxon>eudicotyledons</taxon>
        <taxon>Gunneridae</taxon>
        <taxon>Pentapetalae</taxon>
        <taxon>rosids</taxon>
        <taxon>fabids</taxon>
        <taxon>Fabales</taxon>
        <taxon>Fabaceae</taxon>
        <taxon>Papilionoideae</taxon>
        <taxon>50 kb inversion clade</taxon>
        <taxon>NPAAA clade</taxon>
        <taxon>Hologalegina</taxon>
        <taxon>IRL clade</taxon>
        <taxon>Fabeae</taxon>
        <taxon>Lathyrus</taxon>
    </lineage>
</organism>
<evidence type="ECO:0000313" key="2">
    <source>
        <dbReference type="Proteomes" id="UP001058974"/>
    </source>
</evidence>
<evidence type="ECO:0000313" key="1">
    <source>
        <dbReference type="EMBL" id="KAI5404428.1"/>
    </source>
</evidence>
<proteinExistence type="predicted"/>
<dbReference type="AlphaFoldDB" id="A0A9D4WKE0"/>
<protein>
    <submittedName>
        <fullName evidence="1">Uncharacterized protein</fullName>
    </submittedName>
</protein>
<accession>A0A9D4WKE0</accession>
<sequence length="223" mass="24291">MAYSRGRDFLFCNLCGTMLAVSSTEYAKCPLCKTKRNIKEEAAPPSPTTPFYYHPLVTESPPPTSANPKQQHSPIQACSNISRIAVSPDASSSSLLTATTVAYSSISATVPYSTVSPSNTTLVLLNFSLIGDSSLLLLLENLFRSGHRDSVVGSIFGVDPKTNKATRNPQRLHHQGHRIGNWKGELKVGDDGVVKKRKELETEDGGGYLCIGKCELLRKDCFR</sequence>
<gene>
    <name evidence="1" type="ORF">KIW84_051554</name>
</gene>
<keyword evidence="2" id="KW-1185">Reference proteome</keyword>
<name>A0A9D4WKE0_PEA</name>
<dbReference type="Proteomes" id="UP001058974">
    <property type="component" value="Chromosome 5"/>
</dbReference>
<dbReference type="Gramene" id="Psat05G0155400-T1">
    <property type="protein sequence ID" value="KAI5404428.1"/>
    <property type="gene ID" value="KIW84_051554"/>
</dbReference>
<dbReference type="EMBL" id="JAMSHJ010000005">
    <property type="protein sequence ID" value="KAI5404428.1"/>
    <property type="molecule type" value="Genomic_DNA"/>
</dbReference>